<dbReference type="Gene3D" id="1.25.40.20">
    <property type="entry name" value="Ankyrin repeat-containing domain"/>
    <property type="match status" value="1"/>
</dbReference>
<sequence length="497" mass="55007">MASPGMSIHDQAKEGTLTRSWLQDHLSKEPDDLDEYNFDGYTPLSLAVREGQVGAVKLLLLKKADANKTVRDGRTPLYIAMSAKQSTERIAQLLLAHGANVNFPIEEWGNETAIMAAITQSRDPEVVRLLVENGASLTRANDRGDTARSLADQSANPAIHKALLPKDKQEGWQTELESLLVSTGLFARAYFTNSKDAIENAARRKCTTPTTLYNFTDGHKAGGIDDPQTKEEFKEDLFRFIEQQGLEDIFPSNSQYVNDVAENAIKARNSSPSLPVLGSSARIRARASLYKVIFYCDDSGSMDKDDRWGSLKSVVNAMTEVMTGLAPKYQRTVQLRFINKDETSSDLQPSEILGKLNFKPNGGTKIGTVLNDKVLKPFVKDVIDGGRVLDRPYLVIAITDGHPESEDTGKFRSVVSEYRDYITSNGYSKHALCINLNQIGNDKDASQFLNGLANDSATEDILHVTAESADAIAKFRDNKDQLEAWFEGKLYEAIQTR</sequence>
<dbReference type="InterPro" id="IPR036770">
    <property type="entry name" value="Ankyrin_rpt-contain_sf"/>
</dbReference>
<evidence type="ECO:0000256" key="1">
    <source>
        <dbReference type="PROSITE-ProRule" id="PRU00023"/>
    </source>
</evidence>
<evidence type="ECO:0000313" key="4">
    <source>
        <dbReference type="Proteomes" id="UP000191691"/>
    </source>
</evidence>
<dbReference type="OMA" id="MADNIFV"/>
<proteinExistence type="predicted"/>
<gene>
    <name evidence="3" type="ORF">PENNAL_c0029G06507</name>
</gene>
<dbReference type="PROSITE" id="PS50234">
    <property type="entry name" value="VWFA"/>
    <property type="match status" value="1"/>
</dbReference>
<dbReference type="Proteomes" id="UP000191691">
    <property type="component" value="Unassembled WGS sequence"/>
</dbReference>
<keyword evidence="4" id="KW-1185">Reference proteome</keyword>
<dbReference type="SUPFAM" id="SSF53300">
    <property type="entry name" value="vWA-like"/>
    <property type="match status" value="1"/>
</dbReference>
<dbReference type="PANTHER" id="PTHR34706">
    <property type="entry name" value="SLR1338 PROTEIN"/>
    <property type="match status" value="1"/>
</dbReference>
<dbReference type="STRING" id="60175.A0A1V6Y9Q1"/>
<dbReference type="Pfam" id="PF12796">
    <property type="entry name" value="Ank_2"/>
    <property type="match status" value="1"/>
</dbReference>
<reference evidence="4" key="1">
    <citation type="journal article" date="2017" name="Nat. Microbiol.">
        <title>Global analysis of biosynthetic gene clusters reveals vast potential of secondary metabolite production in Penicillium species.</title>
        <authorList>
            <person name="Nielsen J.C."/>
            <person name="Grijseels S."/>
            <person name="Prigent S."/>
            <person name="Ji B."/>
            <person name="Dainat J."/>
            <person name="Nielsen K.F."/>
            <person name="Frisvad J.C."/>
            <person name="Workman M."/>
            <person name="Nielsen J."/>
        </authorList>
    </citation>
    <scope>NUCLEOTIDE SEQUENCE [LARGE SCALE GENOMIC DNA]</scope>
    <source>
        <strain evidence="4">IBT 13039</strain>
    </source>
</reference>
<dbReference type="PROSITE" id="PS50088">
    <property type="entry name" value="ANK_REPEAT"/>
    <property type="match status" value="3"/>
</dbReference>
<dbReference type="SMART" id="SM00248">
    <property type="entry name" value="ANK"/>
    <property type="match status" value="3"/>
</dbReference>
<feature type="domain" description="VWFA" evidence="2">
    <location>
        <begin position="291"/>
        <end position="494"/>
    </location>
</feature>
<feature type="repeat" description="ANK" evidence="1">
    <location>
        <begin position="39"/>
        <end position="71"/>
    </location>
</feature>
<dbReference type="InterPro" id="IPR036465">
    <property type="entry name" value="vWFA_dom_sf"/>
</dbReference>
<dbReference type="PROSITE" id="PS50297">
    <property type="entry name" value="ANK_REP_REGION"/>
    <property type="match status" value="2"/>
</dbReference>
<name>A0A1V6Y9Q1_PENNA</name>
<dbReference type="PANTHER" id="PTHR34706:SF3">
    <property type="entry name" value="ANKYRIN REPEAT PROTEIN (AFU_ORTHOLOGUE AFUA_7G06200)"/>
    <property type="match status" value="1"/>
</dbReference>
<accession>A0A1V6Y9Q1</accession>
<keyword evidence="1" id="KW-0040">ANK repeat</keyword>
<organism evidence="3 4">
    <name type="scientific">Penicillium nalgiovense</name>
    <dbReference type="NCBI Taxonomy" id="60175"/>
    <lineage>
        <taxon>Eukaryota</taxon>
        <taxon>Fungi</taxon>
        <taxon>Dikarya</taxon>
        <taxon>Ascomycota</taxon>
        <taxon>Pezizomycotina</taxon>
        <taxon>Eurotiomycetes</taxon>
        <taxon>Eurotiomycetidae</taxon>
        <taxon>Eurotiales</taxon>
        <taxon>Aspergillaceae</taxon>
        <taxon>Penicillium</taxon>
    </lineage>
</organism>
<feature type="repeat" description="ANK" evidence="1">
    <location>
        <begin position="72"/>
        <end position="106"/>
    </location>
</feature>
<protein>
    <recommendedName>
        <fullName evidence="2">VWFA domain-containing protein</fullName>
    </recommendedName>
</protein>
<dbReference type="Pfam" id="PF00023">
    <property type="entry name" value="Ank"/>
    <property type="match status" value="1"/>
</dbReference>
<evidence type="ECO:0000313" key="3">
    <source>
        <dbReference type="EMBL" id="OQE84078.1"/>
    </source>
</evidence>
<dbReference type="InterPro" id="IPR002110">
    <property type="entry name" value="Ankyrin_rpt"/>
</dbReference>
<dbReference type="Gene3D" id="3.40.50.410">
    <property type="entry name" value="von Willebrand factor, type A domain"/>
    <property type="match status" value="1"/>
</dbReference>
<comment type="caution">
    <text evidence="3">The sequence shown here is derived from an EMBL/GenBank/DDBJ whole genome shotgun (WGS) entry which is preliminary data.</text>
</comment>
<dbReference type="InterPro" id="IPR002035">
    <property type="entry name" value="VWF_A"/>
</dbReference>
<evidence type="ECO:0000259" key="2">
    <source>
        <dbReference type="PROSITE" id="PS50234"/>
    </source>
</evidence>
<dbReference type="SUPFAM" id="SSF48403">
    <property type="entry name" value="Ankyrin repeat"/>
    <property type="match status" value="1"/>
</dbReference>
<dbReference type="EMBL" id="MOOB01000029">
    <property type="protein sequence ID" value="OQE84078.1"/>
    <property type="molecule type" value="Genomic_DNA"/>
</dbReference>
<dbReference type="AlphaFoldDB" id="A0A1V6Y9Q1"/>
<feature type="repeat" description="ANK" evidence="1">
    <location>
        <begin position="109"/>
        <end position="142"/>
    </location>
</feature>